<evidence type="ECO:0000256" key="1">
    <source>
        <dbReference type="SAM" id="MobiDB-lite"/>
    </source>
</evidence>
<feature type="compositionally biased region" description="Polar residues" evidence="1">
    <location>
        <begin position="24"/>
        <end position="37"/>
    </location>
</feature>
<dbReference type="Proteomes" id="UP000590412">
    <property type="component" value="Unassembled WGS sequence"/>
</dbReference>
<reference evidence="2" key="1">
    <citation type="submission" date="2020-03" db="EMBL/GenBank/DDBJ databases">
        <title>FDA dAtabase for Regulatory Grade micrObial Sequences (FDA-ARGOS): Supporting development and validation of Infectious Disease Dx tests.</title>
        <authorList>
            <person name="Campos J."/>
            <person name="Goldberg B."/>
            <person name="Tallon L."/>
            <person name="Sadzewicz L."/>
            <person name="Vavikolanu K."/>
            <person name="Mehta A."/>
            <person name="Aluvathingal J."/>
            <person name="Nadendla S."/>
            <person name="Nandy P."/>
            <person name="Geyer C."/>
            <person name="Yan Y."/>
            <person name="Sichtig H."/>
        </authorList>
    </citation>
    <scope>NUCLEOTIDE SEQUENCE [LARGE SCALE GENOMIC DNA]</scope>
    <source>
        <strain evidence="2">FDAARGOS_652</strain>
    </source>
</reference>
<proteinExistence type="predicted"/>
<feature type="compositionally biased region" description="Polar residues" evidence="1">
    <location>
        <begin position="1"/>
        <end position="16"/>
    </location>
</feature>
<feature type="compositionally biased region" description="Low complexity" evidence="1">
    <location>
        <begin position="70"/>
        <end position="89"/>
    </location>
</feature>
<feature type="region of interest" description="Disordered" evidence="1">
    <location>
        <begin position="1"/>
        <end position="91"/>
    </location>
</feature>
<dbReference type="OrthoDB" id="4090086at2759"/>
<sequence length="139" mass="15155">MSESISLNEMSGSPQPQDIPEQQPKYQPHNNTITTEPKATDEKDPFKLQSEWPSGTVNPENLNRQKTNASSSSSTSSSSSGSDFSGHSGYQREHNECTEFCIELFTCFGVVDCCPKNGEGCVTSVATWLGNLVFSCCKC</sequence>
<gene>
    <name evidence="2" type="ORF">FOB60_004815</name>
</gene>
<name>A0A8X7NKS8_CANPA</name>
<protein>
    <submittedName>
        <fullName evidence="2">Uncharacterized protein</fullName>
    </submittedName>
</protein>
<organism evidence="2 3">
    <name type="scientific">Candida parapsilosis</name>
    <name type="common">Yeast</name>
    <dbReference type="NCBI Taxonomy" id="5480"/>
    <lineage>
        <taxon>Eukaryota</taxon>
        <taxon>Fungi</taxon>
        <taxon>Dikarya</taxon>
        <taxon>Ascomycota</taxon>
        <taxon>Saccharomycotina</taxon>
        <taxon>Pichiomycetes</taxon>
        <taxon>Debaryomycetaceae</taxon>
        <taxon>Candida/Lodderomyces clade</taxon>
        <taxon>Candida</taxon>
    </lineage>
</organism>
<evidence type="ECO:0000313" key="3">
    <source>
        <dbReference type="Proteomes" id="UP000590412"/>
    </source>
</evidence>
<dbReference type="EMBL" id="JABWAB010000007">
    <property type="protein sequence ID" value="KAF6047279.1"/>
    <property type="molecule type" value="Genomic_DNA"/>
</dbReference>
<accession>A0A8X7NKS8</accession>
<feature type="compositionally biased region" description="Polar residues" evidence="1">
    <location>
        <begin position="51"/>
        <end position="69"/>
    </location>
</feature>
<comment type="caution">
    <text evidence="2">The sequence shown here is derived from an EMBL/GenBank/DDBJ whole genome shotgun (WGS) entry which is preliminary data.</text>
</comment>
<dbReference type="AlphaFoldDB" id="A0A8X7NKS8"/>
<evidence type="ECO:0000313" key="2">
    <source>
        <dbReference type="EMBL" id="KAF6047279.1"/>
    </source>
</evidence>